<evidence type="ECO:0000259" key="12">
    <source>
        <dbReference type="PROSITE" id="PS51194"/>
    </source>
</evidence>
<feature type="domain" description="Helicase C-terminal" evidence="12">
    <location>
        <begin position="515"/>
        <end position="747"/>
    </location>
</feature>
<dbReference type="Pfam" id="PF00270">
    <property type="entry name" value="DEAD"/>
    <property type="match status" value="1"/>
</dbReference>
<feature type="domain" description="Helicase ATP-binding" evidence="11">
    <location>
        <begin position="335"/>
        <end position="504"/>
    </location>
</feature>
<evidence type="ECO:0000259" key="13">
    <source>
        <dbReference type="PROSITE" id="PS51195"/>
    </source>
</evidence>
<evidence type="ECO:0000256" key="5">
    <source>
        <dbReference type="ARBA" id="ARBA00022840"/>
    </source>
</evidence>
<dbReference type="InterPro" id="IPR036322">
    <property type="entry name" value="WD40_repeat_dom_sf"/>
</dbReference>
<evidence type="ECO:0000256" key="1">
    <source>
        <dbReference type="ARBA" id="ARBA00012552"/>
    </source>
</evidence>
<keyword evidence="6" id="KW-0694">RNA-binding</keyword>
<dbReference type="GO" id="GO:0016787">
    <property type="term" value="F:hydrolase activity"/>
    <property type="evidence" value="ECO:0007669"/>
    <property type="project" value="UniProtKB-KW"/>
</dbReference>
<dbReference type="InterPro" id="IPR014001">
    <property type="entry name" value="Helicase_ATP-bd"/>
</dbReference>
<dbReference type="EMBL" id="JADGIZ020000047">
    <property type="protein sequence ID" value="KAL2913389.1"/>
    <property type="molecule type" value="Genomic_DNA"/>
</dbReference>
<dbReference type="EC" id="3.6.4.13" evidence="1"/>
<dbReference type="InterPro" id="IPR027417">
    <property type="entry name" value="P-loop_NTPase"/>
</dbReference>
<evidence type="ECO:0000256" key="3">
    <source>
        <dbReference type="ARBA" id="ARBA00022801"/>
    </source>
</evidence>
<evidence type="ECO:0000256" key="2">
    <source>
        <dbReference type="ARBA" id="ARBA00022741"/>
    </source>
</evidence>
<dbReference type="InterPro" id="IPR011545">
    <property type="entry name" value="DEAD/DEAH_box_helicase_dom"/>
</dbReference>
<dbReference type="CDD" id="cd18787">
    <property type="entry name" value="SF2_C_DEAD"/>
    <property type="match status" value="1"/>
</dbReference>
<feature type="short sequence motif" description="Q motif" evidence="9">
    <location>
        <begin position="304"/>
        <end position="332"/>
    </location>
</feature>
<evidence type="ECO:0000313" key="14">
    <source>
        <dbReference type="EMBL" id="KAL2913389.1"/>
    </source>
</evidence>
<evidence type="ECO:0000256" key="9">
    <source>
        <dbReference type="PROSITE-ProRule" id="PRU00552"/>
    </source>
</evidence>
<feature type="region of interest" description="Disordered" evidence="10">
    <location>
        <begin position="869"/>
        <end position="899"/>
    </location>
</feature>
<comment type="similarity">
    <text evidence="7">Belongs to the DEAD box helicase family. DDX56/DBP9 subfamily.</text>
</comment>
<gene>
    <name evidence="14" type="primary">DBP9</name>
    <name evidence="14" type="ORF">HK105_207134</name>
</gene>
<dbReference type="GO" id="GO:0003724">
    <property type="term" value="F:RNA helicase activity"/>
    <property type="evidence" value="ECO:0007669"/>
    <property type="project" value="UniProtKB-EC"/>
</dbReference>
<keyword evidence="15" id="KW-1185">Reference proteome</keyword>
<feature type="compositionally biased region" description="Acidic residues" evidence="10">
    <location>
        <begin position="615"/>
        <end position="637"/>
    </location>
</feature>
<evidence type="ECO:0000256" key="8">
    <source>
        <dbReference type="ARBA" id="ARBA00047984"/>
    </source>
</evidence>
<dbReference type="InterPro" id="IPR001680">
    <property type="entry name" value="WD40_rpt"/>
</dbReference>
<evidence type="ECO:0000256" key="7">
    <source>
        <dbReference type="ARBA" id="ARBA00038041"/>
    </source>
</evidence>
<proteinExistence type="inferred from homology"/>
<keyword evidence="4 14" id="KW-0347">Helicase</keyword>
<feature type="compositionally biased region" description="Basic residues" evidence="10">
    <location>
        <begin position="650"/>
        <end position="659"/>
    </location>
</feature>
<dbReference type="SMART" id="SM00487">
    <property type="entry name" value="DEXDc"/>
    <property type="match status" value="1"/>
</dbReference>
<dbReference type="SUPFAM" id="SSF52540">
    <property type="entry name" value="P-loop containing nucleoside triphosphate hydrolases"/>
    <property type="match status" value="2"/>
</dbReference>
<keyword evidence="3 14" id="KW-0378">Hydrolase</keyword>
<dbReference type="Proteomes" id="UP001527925">
    <property type="component" value="Unassembled WGS sequence"/>
</dbReference>
<dbReference type="InterPro" id="IPR001650">
    <property type="entry name" value="Helicase_C-like"/>
</dbReference>
<dbReference type="InterPro" id="IPR014014">
    <property type="entry name" value="RNA_helicase_DEAD_Q_motif"/>
</dbReference>
<dbReference type="PROSITE" id="PS51195">
    <property type="entry name" value="Q_MOTIF"/>
    <property type="match status" value="1"/>
</dbReference>
<organism evidence="14 15">
    <name type="scientific">Polyrhizophydium stewartii</name>
    <dbReference type="NCBI Taxonomy" id="2732419"/>
    <lineage>
        <taxon>Eukaryota</taxon>
        <taxon>Fungi</taxon>
        <taxon>Fungi incertae sedis</taxon>
        <taxon>Chytridiomycota</taxon>
        <taxon>Chytridiomycota incertae sedis</taxon>
        <taxon>Chytridiomycetes</taxon>
        <taxon>Rhizophydiales</taxon>
        <taxon>Rhizophydiales incertae sedis</taxon>
        <taxon>Polyrhizophydium</taxon>
    </lineage>
</organism>
<evidence type="ECO:0000256" key="4">
    <source>
        <dbReference type="ARBA" id="ARBA00022806"/>
    </source>
</evidence>
<keyword evidence="5" id="KW-0067">ATP-binding</keyword>
<dbReference type="CDD" id="cd17961">
    <property type="entry name" value="DEADc_DDX56"/>
    <property type="match status" value="1"/>
</dbReference>
<dbReference type="PROSITE" id="PS51192">
    <property type="entry name" value="HELICASE_ATP_BIND_1"/>
    <property type="match status" value="1"/>
</dbReference>
<sequence>MSKQASFTVLQEHHVGSKATSIDWSSETLSRRLSDGFETRIALAAAFEDRSIMFYASGAAPLDVCASAGQRHQDAINDIAFDRVGGRFVASVSDDRTCHVWRIHEPTSGDEADQFPIVIKLKARGVSVRWNHKLSKQIMIGESSGAIRILDIETHSWLFSVFQPDKSGPEALLRSVDWNPHDPNLFGAVVGRRWFVWNMNGQLAMHLPEHSGEAHPEMGNRFRWCISDPKMFATSTNAPETPVSQRIAAKVFSNVFNQIPRALVLPSKSRLACISWNAAEPVLSGAAGSDMTGVTTDLLDRTGDGFADMGLDPRIQRAVAKLGFAHPTLVQAKAIPLALQGKDILARARTGSGKTAAYSIPIVQKILALKANDPAAAPAVRALVLVPTRELAEQVHRHIQQLAMYASKEIRSVNIATGDLPDIIVSTPARIIAHLEAGTVRLKDSVESLAIDEADLILSYGYDDDVKKLLGHLPRIYQSYLMSATLSADVDELKQLVLRNPAILKLEESPEEQNMLTQYYIKCEETDKFLLTFFMLKLHVHPFGSGKTIIFVNSIDRCYKLKLFLEQFGIRSCTLNSELPLKSRYHIVQEFNKGVYDIIIATDESGDLKAKEADTDSEGDGDGEGEGDGAEDAEADPETSGTGSRVKPSTSKKNKKQKTKKDGEYGSTRGIDFVNVQAVVNFDLPRSSRSYQHRVGRTARGVGNKGYALSFVEPAKDTGVLHTSRKTQKAALKRSASKVKLSSDEDLLRRIEKRQAAMGREILPFSFDMAQVEGFRYRCIDAMRAATTVAVREARLKEIKAEIINSEKLKAHFESNPHDLQALRHDKPLHSARTESHMRNVPTYLLPKGKVGVSAGSSSGYVPFRVDSKRRVSKKRVPTSAAAKRKADPLKSFSYRPTQ</sequence>
<dbReference type="SMART" id="SM00490">
    <property type="entry name" value="HELICc"/>
    <property type="match status" value="1"/>
</dbReference>
<dbReference type="Gene3D" id="3.40.50.300">
    <property type="entry name" value="P-loop containing nucleotide triphosphate hydrolases"/>
    <property type="match status" value="2"/>
</dbReference>
<comment type="catalytic activity">
    <reaction evidence="8">
        <text>ATP + H2O = ADP + phosphate + H(+)</text>
        <dbReference type="Rhea" id="RHEA:13065"/>
        <dbReference type="ChEBI" id="CHEBI:15377"/>
        <dbReference type="ChEBI" id="CHEBI:15378"/>
        <dbReference type="ChEBI" id="CHEBI:30616"/>
        <dbReference type="ChEBI" id="CHEBI:43474"/>
        <dbReference type="ChEBI" id="CHEBI:456216"/>
        <dbReference type="EC" id="3.6.4.13"/>
    </reaction>
</comment>
<accession>A0ABR4N1J9</accession>
<evidence type="ECO:0000256" key="10">
    <source>
        <dbReference type="SAM" id="MobiDB-lite"/>
    </source>
</evidence>
<dbReference type="InterPro" id="IPR015943">
    <property type="entry name" value="WD40/YVTN_repeat-like_dom_sf"/>
</dbReference>
<protein>
    <recommendedName>
        <fullName evidence="1">RNA helicase</fullName>
        <ecNumber evidence="1">3.6.4.13</ecNumber>
    </recommendedName>
</protein>
<comment type="caution">
    <text evidence="14">The sequence shown here is derived from an EMBL/GenBank/DDBJ whole genome shotgun (WGS) entry which is preliminary data.</text>
</comment>
<dbReference type="PANTHER" id="PTHR47959">
    <property type="entry name" value="ATP-DEPENDENT RNA HELICASE RHLE-RELATED"/>
    <property type="match status" value="1"/>
</dbReference>
<name>A0ABR4N1J9_9FUNG</name>
<feature type="domain" description="DEAD-box RNA helicase Q" evidence="13">
    <location>
        <begin position="304"/>
        <end position="332"/>
    </location>
</feature>
<dbReference type="SUPFAM" id="SSF50978">
    <property type="entry name" value="WD40 repeat-like"/>
    <property type="match status" value="1"/>
</dbReference>
<dbReference type="Gene3D" id="2.130.10.10">
    <property type="entry name" value="YVTN repeat-like/Quinoprotein amine dehydrogenase"/>
    <property type="match status" value="1"/>
</dbReference>
<dbReference type="InterPro" id="IPR050079">
    <property type="entry name" value="DEAD_box_RNA_helicase"/>
</dbReference>
<keyword evidence="2" id="KW-0547">Nucleotide-binding</keyword>
<dbReference type="Pfam" id="PF00271">
    <property type="entry name" value="Helicase_C"/>
    <property type="match status" value="2"/>
</dbReference>
<evidence type="ECO:0000259" key="11">
    <source>
        <dbReference type="PROSITE" id="PS51192"/>
    </source>
</evidence>
<evidence type="ECO:0000313" key="15">
    <source>
        <dbReference type="Proteomes" id="UP001527925"/>
    </source>
</evidence>
<reference evidence="14 15" key="1">
    <citation type="submission" date="2023-09" db="EMBL/GenBank/DDBJ databases">
        <title>Pangenome analysis of Batrachochytrium dendrobatidis and related Chytrids.</title>
        <authorList>
            <person name="Yacoub M.N."/>
            <person name="Stajich J.E."/>
            <person name="James T.Y."/>
        </authorList>
    </citation>
    <scope>NUCLEOTIDE SEQUENCE [LARGE SCALE GENOMIC DNA]</scope>
    <source>
        <strain evidence="14 15">JEL0888</strain>
    </source>
</reference>
<evidence type="ECO:0000256" key="6">
    <source>
        <dbReference type="ARBA" id="ARBA00022884"/>
    </source>
</evidence>
<dbReference type="PANTHER" id="PTHR47959:SF21">
    <property type="entry name" value="DEAD-BOX HELICASE 56"/>
    <property type="match status" value="1"/>
</dbReference>
<feature type="region of interest" description="Disordered" evidence="10">
    <location>
        <begin position="609"/>
        <end position="667"/>
    </location>
</feature>
<dbReference type="PROSITE" id="PS51194">
    <property type="entry name" value="HELICASE_CTER"/>
    <property type="match status" value="1"/>
</dbReference>
<dbReference type="SMART" id="SM00320">
    <property type="entry name" value="WD40"/>
    <property type="match status" value="2"/>
</dbReference>